<evidence type="ECO:0000313" key="2">
    <source>
        <dbReference type="Proteomes" id="UP000789366"/>
    </source>
</evidence>
<evidence type="ECO:0000313" key="1">
    <source>
        <dbReference type="EMBL" id="CAG8692273.1"/>
    </source>
</evidence>
<name>A0ACA9P9W5_9GLOM</name>
<sequence>AKTIAKNKSFLVKFQNGDIWKLTDWCPQGRLAEDGKINPKYPLKETPTPKYKQRTEYNIYNAEVTLIILLSLAIDPKLDKTTFTIKIVKKYEKL</sequence>
<dbReference type="Proteomes" id="UP000789366">
    <property type="component" value="Unassembled WGS sequence"/>
</dbReference>
<organism evidence="1 2">
    <name type="scientific">Cetraspora pellucida</name>
    <dbReference type="NCBI Taxonomy" id="1433469"/>
    <lineage>
        <taxon>Eukaryota</taxon>
        <taxon>Fungi</taxon>
        <taxon>Fungi incertae sedis</taxon>
        <taxon>Mucoromycota</taxon>
        <taxon>Glomeromycotina</taxon>
        <taxon>Glomeromycetes</taxon>
        <taxon>Diversisporales</taxon>
        <taxon>Gigasporaceae</taxon>
        <taxon>Cetraspora</taxon>
    </lineage>
</organism>
<dbReference type="EMBL" id="CAJVPW010021174">
    <property type="protein sequence ID" value="CAG8692273.1"/>
    <property type="molecule type" value="Genomic_DNA"/>
</dbReference>
<reference evidence="1" key="1">
    <citation type="submission" date="2021-06" db="EMBL/GenBank/DDBJ databases">
        <authorList>
            <person name="Kallberg Y."/>
            <person name="Tangrot J."/>
            <person name="Rosling A."/>
        </authorList>
    </citation>
    <scope>NUCLEOTIDE SEQUENCE</scope>
    <source>
        <strain evidence="1">28 12/20/2015</strain>
    </source>
</reference>
<accession>A0ACA9P9W5</accession>
<proteinExistence type="predicted"/>
<keyword evidence="2" id="KW-1185">Reference proteome</keyword>
<comment type="caution">
    <text evidence="1">The sequence shown here is derived from an EMBL/GenBank/DDBJ whole genome shotgun (WGS) entry which is preliminary data.</text>
</comment>
<gene>
    <name evidence="1" type="ORF">SPELUC_LOCUS10819</name>
</gene>
<protein>
    <submittedName>
        <fullName evidence="1">8624_t:CDS:1</fullName>
    </submittedName>
</protein>
<feature type="non-terminal residue" evidence="1">
    <location>
        <position position="1"/>
    </location>
</feature>